<feature type="compositionally biased region" description="Low complexity" evidence="1">
    <location>
        <begin position="1"/>
        <end position="25"/>
    </location>
</feature>
<protein>
    <submittedName>
        <fullName evidence="2">Uncharacterized protein</fullName>
    </submittedName>
</protein>
<feature type="region of interest" description="Disordered" evidence="1">
    <location>
        <begin position="1"/>
        <end position="79"/>
    </location>
</feature>
<evidence type="ECO:0000256" key="1">
    <source>
        <dbReference type="SAM" id="MobiDB-lite"/>
    </source>
</evidence>
<reference evidence="2" key="1">
    <citation type="submission" date="2020-02" db="EMBL/GenBank/DDBJ databases">
        <authorList>
            <person name="Meier V. D."/>
        </authorList>
    </citation>
    <scope>NUCLEOTIDE SEQUENCE</scope>
    <source>
        <strain evidence="2">AVDCRST_MAG24</strain>
    </source>
</reference>
<feature type="non-terminal residue" evidence="2">
    <location>
        <position position="79"/>
    </location>
</feature>
<organism evidence="2">
    <name type="scientific">uncultured Nocardioidaceae bacterium</name>
    <dbReference type="NCBI Taxonomy" id="253824"/>
    <lineage>
        <taxon>Bacteria</taxon>
        <taxon>Bacillati</taxon>
        <taxon>Actinomycetota</taxon>
        <taxon>Actinomycetes</taxon>
        <taxon>Propionibacteriales</taxon>
        <taxon>Nocardioidaceae</taxon>
        <taxon>environmental samples</taxon>
    </lineage>
</organism>
<dbReference type="AlphaFoldDB" id="A0A6J4LZ91"/>
<feature type="non-terminal residue" evidence="2">
    <location>
        <position position="1"/>
    </location>
</feature>
<accession>A0A6J4LZ91</accession>
<feature type="compositionally biased region" description="Basic residues" evidence="1">
    <location>
        <begin position="54"/>
        <end position="63"/>
    </location>
</feature>
<gene>
    <name evidence="2" type="ORF">AVDCRST_MAG24-1516</name>
</gene>
<sequence>AAAAPAARGVAARRGAPPGPRLGATRAHRSLPGQRALRRRPGDDARARPGLRGAHQHCRRPRAHRPDPLGGRERRGRSL</sequence>
<feature type="compositionally biased region" description="Basic and acidic residues" evidence="1">
    <location>
        <begin position="64"/>
        <end position="73"/>
    </location>
</feature>
<dbReference type="EMBL" id="CADCUF010000225">
    <property type="protein sequence ID" value="CAA9345810.1"/>
    <property type="molecule type" value="Genomic_DNA"/>
</dbReference>
<name>A0A6J4LZ91_9ACTN</name>
<evidence type="ECO:0000313" key="2">
    <source>
        <dbReference type="EMBL" id="CAA9345810.1"/>
    </source>
</evidence>
<proteinExistence type="predicted"/>